<evidence type="ECO:0000256" key="1">
    <source>
        <dbReference type="SAM" id="Phobius"/>
    </source>
</evidence>
<name>A0A1G2LA18_9BACT</name>
<keyword evidence="2" id="KW-0732">Signal</keyword>
<evidence type="ECO:0000313" key="3">
    <source>
        <dbReference type="EMBL" id="OHA08483.1"/>
    </source>
</evidence>
<comment type="caution">
    <text evidence="3">The sequence shown here is derived from an EMBL/GenBank/DDBJ whole genome shotgun (WGS) entry which is preliminary data.</text>
</comment>
<dbReference type="AlphaFoldDB" id="A0A1G2LA18"/>
<proteinExistence type="predicted"/>
<reference evidence="3 4" key="1">
    <citation type="journal article" date="2016" name="Nat. Commun.">
        <title>Thousands of microbial genomes shed light on interconnected biogeochemical processes in an aquifer system.</title>
        <authorList>
            <person name="Anantharaman K."/>
            <person name="Brown C.T."/>
            <person name="Hug L.A."/>
            <person name="Sharon I."/>
            <person name="Castelle C.J."/>
            <person name="Probst A.J."/>
            <person name="Thomas B.C."/>
            <person name="Singh A."/>
            <person name="Wilkins M.J."/>
            <person name="Karaoz U."/>
            <person name="Brodie E.L."/>
            <person name="Williams K.H."/>
            <person name="Hubbard S.S."/>
            <person name="Banfield J.F."/>
        </authorList>
    </citation>
    <scope>NUCLEOTIDE SEQUENCE [LARGE SCALE GENOMIC DNA]</scope>
</reference>
<dbReference type="Pfam" id="PF13163">
    <property type="entry name" value="DUF3999"/>
    <property type="match status" value="1"/>
</dbReference>
<keyword evidence="1" id="KW-1133">Transmembrane helix</keyword>
<keyword evidence="1" id="KW-0812">Transmembrane</keyword>
<feature type="chain" id="PRO_5009583532" description="F5/8 type C domain-containing protein" evidence="2">
    <location>
        <begin position="22"/>
        <end position="433"/>
    </location>
</feature>
<protein>
    <recommendedName>
        <fullName evidence="5">F5/8 type C domain-containing protein</fullName>
    </recommendedName>
</protein>
<organism evidence="3 4">
    <name type="scientific">Candidatus Sungbacteria bacterium RIFCSPLOWO2_01_FULL_59_16</name>
    <dbReference type="NCBI Taxonomy" id="1802280"/>
    <lineage>
        <taxon>Bacteria</taxon>
        <taxon>Candidatus Sungiibacteriota</taxon>
    </lineage>
</organism>
<keyword evidence="1" id="KW-0472">Membrane</keyword>
<evidence type="ECO:0000313" key="4">
    <source>
        <dbReference type="Proteomes" id="UP000176705"/>
    </source>
</evidence>
<feature type="signal peptide" evidence="2">
    <location>
        <begin position="1"/>
        <end position="21"/>
    </location>
</feature>
<accession>A0A1G2LA18</accession>
<dbReference type="InterPro" id="IPR025060">
    <property type="entry name" value="DUF3999"/>
</dbReference>
<evidence type="ECO:0000256" key="2">
    <source>
        <dbReference type="SAM" id="SignalP"/>
    </source>
</evidence>
<feature type="transmembrane region" description="Helical" evidence="1">
    <location>
        <begin position="396"/>
        <end position="417"/>
    </location>
</feature>
<sequence length="433" mass="47763">MNRVSAVAIGLAALAVALAAAADFDSALWEFRSRVISGSIAASDFVILELPAEFFAHLKADLSDLRVVSQEGEVPYVAAVEREAEGVSRLATRIFNLSSRRGESTTFIVDLGASGVFHNSITIETSSENFRRIVEIQGSNDQASWRTLNPRGQIFDLTIRDIKPVKARDTSIAYPDATFRYLRVEIFDQGEPPLAISGVSAIRRIATAAREITYQPTMEIRENDAERTTEVVLDLGINGIPHRRGRIATPSANFSRAVAVFDSDDRENWRLLTNAYLFVIDTPRFSGANLEFAYPESNRRYLRLSIQNRDDRPIAVSGATLTGVMRSILFRFDSSKEYFVYLGNAEARRPGYDIERISPYVDAGTLNRVRAGSVEKNPSFTPVEPPKPPLTERVPYFLPAALGVLVAVLAFLLLRLVTKAKALPPSPPPSSVA</sequence>
<dbReference type="EMBL" id="MHQS01000015">
    <property type="protein sequence ID" value="OHA08483.1"/>
    <property type="molecule type" value="Genomic_DNA"/>
</dbReference>
<evidence type="ECO:0008006" key="5">
    <source>
        <dbReference type="Google" id="ProtNLM"/>
    </source>
</evidence>
<dbReference type="STRING" id="1802280.A3B37_00050"/>
<dbReference type="Proteomes" id="UP000176705">
    <property type="component" value="Unassembled WGS sequence"/>
</dbReference>
<gene>
    <name evidence="3" type="ORF">A3B37_00050</name>
</gene>